<reference evidence="2" key="1">
    <citation type="journal article" date="2019" name="Int. J. Syst. Evol. Microbiol.">
        <title>The Global Catalogue of Microorganisms (GCM) 10K type strain sequencing project: providing services to taxonomists for standard genome sequencing and annotation.</title>
        <authorList>
            <consortium name="The Broad Institute Genomics Platform"/>
            <consortium name="The Broad Institute Genome Sequencing Center for Infectious Disease"/>
            <person name="Wu L."/>
            <person name="Ma J."/>
        </authorList>
    </citation>
    <scope>NUCLEOTIDE SEQUENCE [LARGE SCALE GENOMIC DNA]</scope>
    <source>
        <strain evidence="2">CGMCC 1.16305</strain>
    </source>
</reference>
<name>A0ABW2PTR3_9BACL</name>
<accession>A0ABW2PTR3</accession>
<evidence type="ECO:0000313" key="1">
    <source>
        <dbReference type="EMBL" id="MFC7392807.1"/>
    </source>
</evidence>
<evidence type="ECO:0000313" key="2">
    <source>
        <dbReference type="Proteomes" id="UP001596505"/>
    </source>
</evidence>
<dbReference type="RefSeq" id="WP_380965216.1">
    <property type="nucleotide sequence ID" value="NZ_JBHTCO010000005.1"/>
</dbReference>
<sequence length="323" mass="37860">MTISYEDKRNEHPLNQLRKHDTAELIKKWKKMFNENQKKAISLINKDALEFPTLFTLSKQIIEKKCKHQLNDRNKMALSHIENVLHGADLGIHKVKHFTDQHDLIITTFRWILVTGAKEFIIPGYLQIIDSAAIQMLISYQENVLKETVDLVFYRYRHQSQNHYLIWAIFESANPLCLIFISNYLNSSNHMESSLARKLLSFIPGLSSAKTNQQALIIFEEWFEENSKYLFYTGQTNDMSPNPVPFKPLLNAKYLGKAVSSKTGETIQQLSPYEKQLNINFNKLSHEMQQRLSSYSLYLRRRHRPQWMSWIKSPVQQQVASIN</sequence>
<organism evidence="1 2">
    <name type="scientific">Scopulibacillus cellulosilyticus</name>
    <dbReference type="NCBI Taxonomy" id="2665665"/>
    <lineage>
        <taxon>Bacteria</taxon>
        <taxon>Bacillati</taxon>
        <taxon>Bacillota</taxon>
        <taxon>Bacilli</taxon>
        <taxon>Bacillales</taxon>
        <taxon>Sporolactobacillaceae</taxon>
        <taxon>Scopulibacillus</taxon>
    </lineage>
</organism>
<dbReference type="Proteomes" id="UP001596505">
    <property type="component" value="Unassembled WGS sequence"/>
</dbReference>
<dbReference type="EMBL" id="JBHTCO010000005">
    <property type="protein sequence ID" value="MFC7392807.1"/>
    <property type="molecule type" value="Genomic_DNA"/>
</dbReference>
<gene>
    <name evidence="1" type="ORF">ACFQRG_07380</name>
</gene>
<keyword evidence="2" id="KW-1185">Reference proteome</keyword>
<protein>
    <submittedName>
        <fullName evidence="1">Uncharacterized protein</fullName>
    </submittedName>
</protein>
<proteinExistence type="predicted"/>
<comment type="caution">
    <text evidence="1">The sequence shown here is derived from an EMBL/GenBank/DDBJ whole genome shotgun (WGS) entry which is preliminary data.</text>
</comment>